<reference evidence="4 5" key="1">
    <citation type="submission" date="2008-03" db="EMBL/GenBank/DDBJ databases">
        <title>Complete sequence of Leptothrix cholodnii SP-6.</title>
        <authorList>
            <consortium name="US DOE Joint Genome Institute"/>
            <person name="Copeland A."/>
            <person name="Lucas S."/>
            <person name="Lapidus A."/>
            <person name="Glavina del Rio T."/>
            <person name="Dalin E."/>
            <person name="Tice H."/>
            <person name="Bruce D."/>
            <person name="Goodwin L."/>
            <person name="Pitluck S."/>
            <person name="Chertkov O."/>
            <person name="Brettin T."/>
            <person name="Detter J.C."/>
            <person name="Han C."/>
            <person name="Kuske C.R."/>
            <person name="Schmutz J."/>
            <person name="Larimer F."/>
            <person name="Land M."/>
            <person name="Hauser L."/>
            <person name="Kyrpides N."/>
            <person name="Lykidis A."/>
            <person name="Emerson D."/>
            <person name="Richardson P."/>
        </authorList>
    </citation>
    <scope>NUCLEOTIDE SEQUENCE [LARGE SCALE GENOMIC DNA]</scope>
    <source>
        <strain evidence="5">ATCC 51168 / LMG 8142 / SP-6</strain>
    </source>
</reference>
<dbReference type="SUPFAM" id="SSF52540">
    <property type="entry name" value="P-loop containing nucleoside triphosphate hydrolases"/>
    <property type="match status" value="1"/>
</dbReference>
<dbReference type="AlphaFoldDB" id="B1XYD2"/>
<dbReference type="InterPro" id="IPR011703">
    <property type="entry name" value="ATPase_AAA-3"/>
</dbReference>
<feature type="region of interest" description="Disordered" evidence="1">
    <location>
        <begin position="1"/>
        <end position="28"/>
    </location>
</feature>
<protein>
    <submittedName>
        <fullName evidence="4">ATPase associated with various cellular activities AAA_3</fullName>
    </submittedName>
</protein>
<dbReference type="InterPro" id="IPR041628">
    <property type="entry name" value="ChlI/MoxR_AAA_lid"/>
</dbReference>
<dbReference type="InterPro" id="IPR050764">
    <property type="entry name" value="CbbQ/NirQ/NorQ/GpvN"/>
</dbReference>
<accession>B1XYD2</accession>
<dbReference type="KEGG" id="lch:Lcho_2912"/>
<proteinExistence type="predicted"/>
<dbReference type="GO" id="GO:0005524">
    <property type="term" value="F:ATP binding"/>
    <property type="evidence" value="ECO:0007669"/>
    <property type="project" value="InterPro"/>
</dbReference>
<feature type="domain" description="ATPase AAA-3" evidence="2">
    <location>
        <begin position="76"/>
        <end position="210"/>
    </location>
</feature>
<dbReference type="Gene3D" id="1.10.8.80">
    <property type="entry name" value="Magnesium chelatase subunit I, C-Terminal domain"/>
    <property type="match status" value="1"/>
</dbReference>
<evidence type="ECO:0000313" key="4">
    <source>
        <dbReference type="EMBL" id="ACB35177.1"/>
    </source>
</evidence>
<dbReference type="Pfam" id="PF17863">
    <property type="entry name" value="AAA_lid_2"/>
    <property type="match status" value="1"/>
</dbReference>
<dbReference type="PANTHER" id="PTHR42759">
    <property type="entry name" value="MOXR FAMILY PROTEIN"/>
    <property type="match status" value="1"/>
</dbReference>
<evidence type="ECO:0000259" key="3">
    <source>
        <dbReference type="Pfam" id="PF17863"/>
    </source>
</evidence>
<dbReference type="EMBL" id="CP001013">
    <property type="protein sequence ID" value="ACB35177.1"/>
    <property type="molecule type" value="Genomic_DNA"/>
</dbReference>
<organism evidence="4 5">
    <name type="scientific">Leptothrix cholodnii (strain ATCC 51168 / LMG 8142 / SP-6)</name>
    <name type="common">Leptothrix discophora (strain SP-6)</name>
    <dbReference type="NCBI Taxonomy" id="395495"/>
    <lineage>
        <taxon>Bacteria</taxon>
        <taxon>Pseudomonadati</taxon>
        <taxon>Pseudomonadota</taxon>
        <taxon>Betaproteobacteria</taxon>
        <taxon>Burkholderiales</taxon>
        <taxon>Sphaerotilaceae</taxon>
        <taxon>Leptothrix</taxon>
    </lineage>
</organism>
<dbReference type="CDD" id="cd00009">
    <property type="entry name" value="AAA"/>
    <property type="match status" value="1"/>
</dbReference>
<dbReference type="STRING" id="395495.Lcho_2912"/>
<dbReference type="PIRSF" id="PIRSF002849">
    <property type="entry name" value="AAA_ATPase_chaperone_MoxR_prd"/>
    <property type="match status" value="1"/>
</dbReference>
<dbReference type="Pfam" id="PF07726">
    <property type="entry name" value="AAA_3"/>
    <property type="match status" value="1"/>
</dbReference>
<name>B1XYD2_LEPCP</name>
<dbReference type="HOGENOM" id="CLU_034716_2_0_4"/>
<sequence>MVRMMRPTDHLQLTPATAGGAATTPRHDLAQGLSHRPARAPLALVLDRLLHQISTVVVGKPAQIRDGVACLLAGGHLLIEDLPGVGKTTLAHTLAVSMGLRFSRVQFTADLMPSDLIGVSVFERGRVGSGDAFVFHPGPLFTQVLLADEINRAGPRTQSALLEAMEEHQVSVDGQSHPLPAPFFVIATQNPAEQLGTYPLPESQLDRFLMCLSLGYPDAAAERELLVGTDRRTAIRELQPVMNGEQLLAAQAAVLQVHAAPALLDYLQALIAATRSGAWFTQGLSPRAGLAWLRAARARALLDGRDHVVPDDLQAVAVPVLAHRLLPRAGAGRGRAAQVQAMLEHVGLV</sequence>
<keyword evidence="5" id="KW-1185">Reference proteome</keyword>
<dbReference type="PANTHER" id="PTHR42759:SF5">
    <property type="entry name" value="METHANOL DEHYDROGENASE REGULATOR"/>
    <property type="match status" value="1"/>
</dbReference>
<dbReference type="eggNOG" id="COG0714">
    <property type="taxonomic scope" value="Bacteria"/>
</dbReference>
<dbReference type="RefSeq" id="WP_012347931.1">
    <property type="nucleotide sequence ID" value="NC_010524.1"/>
</dbReference>
<evidence type="ECO:0000313" key="5">
    <source>
        <dbReference type="Proteomes" id="UP000001693"/>
    </source>
</evidence>
<dbReference type="InterPro" id="IPR027417">
    <property type="entry name" value="P-loop_NTPase"/>
</dbReference>
<evidence type="ECO:0000259" key="2">
    <source>
        <dbReference type="Pfam" id="PF07726"/>
    </source>
</evidence>
<feature type="domain" description="ChlI/MoxR AAA lid" evidence="3">
    <location>
        <begin position="273"/>
        <end position="332"/>
    </location>
</feature>
<dbReference type="GO" id="GO:0016887">
    <property type="term" value="F:ATP hydrolysis activity"/>
    <property type="evidence" value="ECO:0007669"/>
    <property type="project" value="InterPro"/>
</dbReference>
<dbReference type="Gene3D" id="3.40.50.300">
    <property type="entry name" value="P-loop containing nucleotide triphosphate hydrolases"/>
    <property type="match status" value="1"/>
</dbReference>
<dbReference type="Proteomes" id="UP000001693">
    <property type="component" value="Chromosome"/>
</dbReference>
<feature type="compositionally biased region" description="Low complexity" evidence="1">
    <location>
        <begin position="14"/>
        <end position="24"/>
    </location>
</feature>
<gene>
    <name evidence="4" type="ordered locus">Lcho_2912</name>
</gene>
<evidence type="ECO:0000256" key="1">
    <source>
        <dbReference type="SAM" id="MobiDB-lite"/>
    </source>
</evidence>